<dbReference type="Proteomes" id="UP001500902">
    <property type="component" value="Unassembled WGS sequence"/>
</dbReference>
<organism evidence="2 3">
    <name type="scientific">Nonomuraea antimicrobica</name>
    <dbReference type="NCBI Taxonomy" id="561173"/>
    <lineage>
        <taxon>Bacteria</taxon>
        <taxon>Bacillati</taxon>
        <taxon>Actinomycetota</taxon>
        <taxon>Actinomycetes</taxon>
        <taxon>Streptosporangiales</taxon>
        <taxon>Streptosporangiaceae</taxon>
        <taxon>Nonomuraea</taxon>
    </lineage>
</organism>
<proteinExistence type="predicted"/>
<feature type="compositionally biased region" description="Low complexity" evidence="1">
    <location>
        <begin position="211"/>
        <end position="233"/>
    </location>
</feature>
<comment type="caution">
    <text evidence="2">The sequence shown here is derived from an EMBL/GenBank/DDBJ whole genome shotgun (WGS) entry which is preliminary data.</text>
</comment>
<evidence type="ECO:0000313" key="3">
    <source>
        <dbReference type="Proteomes" id="UP001500902"/>
    </source>
</evidence>
<sequence length="233" mass="24917">MTDYEQVADALGNTTWITWCTGATLDDVLALYGGSHHLVTSATLSEANEDTHFYLDEGIPLLLVGALGHGVVLLEPGLPFLGTGAQARLSQAGVCLDVGWSDFGPPFVTYREKGRVVVSFEGTGWEYDATPDQETVERWMSTTPSGLEGWQTNYGTASLMTAEAIMGAPMDEQWLAREHTCIRVEGADPERPRPRSVSLGELLKHVAAPLPCEARPEAPGEAPSSPGSGHPPA</sequence>
<dbReference type="RefSeq" id="WP_344871568.1">
    <property type="nucleotide sequence ID" value="NZ_BAAAZP010000003.1"/>
</dbReference>
<dbReference type="EMBL" id="BAAAZP010000003">
    <property type="protein sequence ID" value="GAA3641777.1"/>
    <property type="molecule type" value="Genomic_DNA"/>
</dbReference>
<evidence type="ECO:0000256" key="1">
    <source>
        <dbReference type="SAM" id="MobiDB-lite"/>
    </source>
</evidence>
<accession>A0ABP7AWW4</accession>
<keyword evidence="3" id="KW-1185">Reference proteome</keyword>
<gene>
    <name evidence="2" type="ORF">GCM10022224_000140</name>
</gene>
<name>A0ABP7AWW4_9ACTN</name>
<feature type="region of interest" description="Disordered" evidence="1">
    <location>
        <begin position="210"/>
        <end position="233"/>
    </location>
</feature>
<protein>
    <recommendedName>
        <fullName evidence="4">SUKH-4 immunity protein</fullName>
    </recommendedName>
</protein>
<evidence type="ECO:0008006" key="4">
    <source>
        <dbReference type="Google" id="ProtNLM"/>
    </source>
</evidence>
<evidence type="ECO:0000313" key="2">
    <source>
        <dbReference type="EMBL" id="GAA3641777.1"/>
    </source>
</evidence>
<reference evidence="3" key="1">
    <citation type="journal article" date="2019" name="Int. J. Syst. Evol. Microbiol.">
        <title>The Global Catalogue of Microorganisms (GCM) 10K type strain sequencing project: providing services to taxonomists for standard genome sequencing and annotation.</title>
        <authorList>
            <consortium name="The Broad Institute Genomics Platform"/>
            <consortium name="The Broad Institute Genome Sequencing Center for Infectious Disease"/>
            <person name="Wu L."/>
            <person name="Ma J."/>
        </authorList>
    </citation>
    <scope>NUCLEOTIDE SEQUENCE [LARGE SCALE GENOMIC DNA]</scope>
    <source>
        <strain evidence="3">JCM 16904</strain>
    </source>
</reference>